<feature type="signal peptide" evidence="1">
    <location>
        <begin position="1"/>
        <end position="23"/>
    </location>
</feature>
<dbReference type="EMBL" id="HBIN01000652">
    <property type="protein sequence ID" value="CAE0429966.1"/>
    <property type="molecule type" value="Transcribed_RNA"/>
</dbReference>
<reference evidence="2" key="1">
    <citation type="submission" date="2021-01" db="EMBL/GenBank/DDBJ databases">
        <authorList>
            <person name="Corre E."/>
            <person name="Pelletier E."/>
            <person name="Niang G."/>
            <person name="Scheremetjew M."/>
            <person name="Finn R."/>
            <person name="Kale V."/>
            <person name="Holt S."/>
            <person name="Cochrane G."/>
            <person name="Meng A."/>
            <person name="Brown T."/>
            <person name="Cohen L."/>
        </authorList>
    </citation>
    <scope>NUCLEOTIDE SEQUENCE</scope>
    <source>
        <strain evidence="2">GSBS06</strain>
    </source>
</reference>
<dbReference type="AlphaFoldDB" id="A0A7S3LH71"/>
<name>A0A7S3LH71_9STRA</name>
<evidence type="ECO:0000256" key="1">
    <source>
        <dbReference type="SAM" id="SignalP"/>
    </source>
</evidence>
<accession>A0A7S3LH71</accession>
<keyword evidence="1" id="KW-0732">Signal</keyword>
<feature type="chain" id="PRO_5031521513" evidence="1">
    <location>
        <begin position="24"/>
        <end position="152"/>
    </location>
</feature>
<gene>
    <name evidence="2" type="ORF">ASTO00021_LOCUS291</name>
</gene>
<organism evidence="2">
    <name type="scientific">Aplanochytrium stocchinoi</name>
    <dbReference type="NCBI Taxonomy" id="215587"/>
    <lineage>
        <taxon>Eukaryota</taxon>
        <taxon>Sar</taxon>
        <taxon>Stramenopiles</taxon>
        <taxon>Bigyra</taxon>
        <taxon>Labyrinthulomycetes</taxon>
        <taxon>Thraustochytrida</taxon>
        <taxon>Thraustochytriidae</taxon>
        <taxon>Aplanochytrium</taxon>
    </lineage>
</organism>
<protein>
    <submittedName>
        <fullName evidence="2">Uncharacterized protein</fullName>
    </submittedName>
</protein>
<evidence type="ECO:0000313" key="2">
    <source>
        <dbReference type="EMBL" id="CAE0429966.1"/>
    </source>
</evidence>
<sequence length="152" mass="16850">MKVFKLVLVALVSFCFFVEDSAALFQVTDFMEEATFEQIRPMLLRAPKALPLLAGKVKSETCKEEGKKVGLKAGKYKDDEMTEEIMVSIVCKGISRDCAQEYVDAGQTLLKLPLVQQMLQLKKGAPVEKIIKMAMPMFDLACAAHDTGAKEL</sequence>
<proteinExistence type="predicted"/>